<dbReference type="GO" id="GO:0005739">
    <property type="term" value="C:mitochondrion"/>
    <property type="evidence" value="ECO:0007669"/>
    <property type="project" value="TreeGrafter"/>
</dbReference>
<sequence>MAQRFIPRTSFPYDRVINWFPGHMAKGLRLISERLNSVDLVVEVRDARIPLSSINPNFEKVVGKRPRLIVYNKFDLADPSSKAPILTAFNKHAPTTPVLFTSCQNDINVRQILNHAADLAHPIPQVTLMVVGMPNVGKSSLINALRRVGVGKGKAAATGAQPGITRTVIGTIKVLEDPTVYLVDTPGVMVPHIADPVRSLKVALTGGIRDHLSDEQVMVDYLLYRLNQFGAYDYASWFKLPEEQPTNDVNYLLEGVAKRIGAISKGGKMDLTMAAKFFLKHYRTGKLGQFTLDDVSPETLNEFFEQQKMYTVSSVPTALSRRQEKKALKLEQRKNARKVNEEDS</sequence>
<name>A0A1C7NQY3_9FUNG</name>
<evidence type="ECO:0000256" key="4">
    <source>
        <dbReference type="SAM" id="MobiDB-lite"/>
    </source>
</evidence>
<dbReference type="InParanoid" id="A0A1C7NQY3"/>
<organism evidence="6 7">
    <name type="scientific">Choanephora cucurbitarum</name>
    <dbReference type="NCBI Taxonomy" id="101091"/>
    <lineage>
        <taxon>Eukaryota</taxon>
        <taxon>Fungi</taxon>
        <taxon>Fungi incertae sedis</taxon>
        <taxon>Mucoromycota</taxon>
        <taxon>Mucoromycotina</taxon>
        <taxon>Mucoromycetes</taxon>
        <taxon>Mucorales</taxon>
        <taxon>Mucorineae</taxon>
        <taxon>Choanephoraceae</taxon>
        <taxon>Choanephoroideae</taxon>
        <taxon>Choanephora</taxon>
    </lineage>
</organism>
<dbReference type="Gene3D" id="3.40.50.300">
    <property type="entry name" value="P-loop containing nucleotide triphosphate hydrolases"/>
    <property type="match status" value="1"/>
</dbReference>
<dbReference type="OrthoDB" id="269151at2759"/>
<dbReference type="PIRSF" id="PIRSF006230">
    <property type="entry name" value="MG442"/>
    <property type="match status" value="1"/>
</dbReference>
<dbReference type="Proteomes" id="UP000093000">
    <property type="component" value="Unassembled WGS sequence"/>
</dbReference>
<evidence type="ECO:0000313" key="7">
    <source>
        <dbReference type="Proteomes" id="UP000093000"/>
    </source>
</evidence>
<dbReference type="PANTHER" id="PTHR45782">
    <property type="entry name" value="MITOCHONDRIAL RIBOSOME-ASSOCIATED GTPASE 1"/>
    <property type="match status" value="1"/>
</dbReference>
<protein>
    <submittedName>
        <fullName evidence="6">Mitochondrial ribosome-associated GTPase 1</fullName>
    </submittedName>
</protein>
<dbReference type="FunCoup" id="A0A1C7NQY3">
    <property type="interactions" value="468"/>
</dbReference>
<evidence type="ECO:0000259" key="5">
    <source>
        <dbReference type="PROSITE" id="PS51721"/>
    </source>
</evidence>
<accession>A0A1C7NQY3</accession>
<keyword evidence="7" id="KW-1185">Reference proteome</keyword>
<dbReference type="GO" id="GO:0032543">
    <property type="term" value="P:mitochondrial translation"/>
    <property type="evidence" value="ECO:0007669"/>
    <property type="project" value="TreeGrafter"/>
</dbReference>
<dbReference type="GO" id="GO:0003924">
    <property type="term" value="F:GTPase activity"/>
    <property type="evidence" value="ECO:0007669"/>
    <property type="project" value="TreeGrafter"/>
</dbReference>
<dbReference type="InterPro" id="IPR030378">
    <property type="entry name" value="G_CP_dom"/>
</dbReference>
<keyword evidence="2 3" id="KW-0342">GTP-binding</keyword>
<keyword evidence="1 3" id="KW-0547">Nucleotide-binding</keyword>
<dbReference type="CDD" id="cd01856">
    <property type="entry name" value="YlqF"/>
    <property type="match status" value="1"/>
</dbReference>
<dbReference type="STRING" id="101091.A0A1C7NQY3"/>
<proteinExistence type="predicted"/>
<dbReference type="NCBIfam" id="TIGR03596">
    <property type="entry name" value="GTPase_YlqF"/>
    <property type="match status" value="1"/>
</dbReference>
<dbReference type="AlphaFoldDB" id="A0A1C7NQY3"/>
<dbReference type="Pfam" id="PF01926">
    <property type="entry name" value="MMR_HSR1"/>
    <property type="match status" value="1"/>
</dbReference>
<evidence type="ECO:0000256" key="3">
    <source>
        <dbReference type="PIRSR" id="PIRSR006230-1"/>
    </source>
</evidence>
<dbReference type="InterPro" id="IPR023179">
    <property type="entry name" value="GTP-bd_ortho_bundle_sf"/>
</dbReference>
<feature type="domain" description="CP-type G" evidence="5">
    <location>
        <begin position="28"/>
        <end position="191"/>
    </location>
</feature>
<evidence type="ECO:0000256" key="1">
    <source>
        <dbReference type="ARBA" id="ARBA00022741"/>
    </source>
</evidence>
<feature type="binding site" evidence="3">
    <location>
        <begin position="135"/>
        <end position="140"/>
    </location>
    <ligand>
        <name>GTP</name>
        <dbReference type="ChEBI" id="CHEBI:37565"/>
    </ligand>
</feature>
<dbReference type="InterPro" id="IPR019991">
    <property type="entry name" value="GTP-bd_ribosome_bgen"/>
</dbReference>
<dbReference type="PANTHER" id="PTHR45782:SF4">
    <property type="entry name" value="MITOCHONDRIAL RIBOSOME-ASSOCIATED GTPASE 1"/>
    <property type="match status" value="1"/>
</dbReference>
<dbReference type="GO" id="GO:0005525">
    <property type="term" value="F:GTP binding"/>
    <property type="evidence" value="ECO:0007669"/>
    <property type="project" value="UniProtKB-KW"/>
</dbReference>
<feature type="binding site" evidence="3">
    <location>
        <begin position="72"/>
        <end position="75"/>
    </location>
    <ligand>
        <name>GTP</name>
        <dbReference type="ChEBI" id="CHEBI:37565"/>
    </ligand>
</feature>
<dbReference type="Gene3D" id="1.10.1580.10">
    <property type="match status" value="1"/>
</dbReference>
<feature type="region of interest" description="Disordered" evidence="4">
    <location>
        <begin position="323"/>
        <end position="344"/>
    </location>
</feature>
<gene>
    <name evidence="6" type="primary">Mtg1</name>
    <name evidence="6" type="ORF">A0J61_00570</name>
</gene>
<feature type="binding site" evidence="3">
    <location>
        <position position="187"/>
    </location>
    <ligand>
        <name>GTP</name>
        <dbReference type="ChEBI" id="CHEBI:37565"/>
    </ligand>
</feature>
<dbReference type="PROSITE" id="PS51721">
    <property type="entry name" value="G_CP"/>
    <property type="match status" value="1"/>
</dbReference>
<reference evidence="6 7" key="1">
    <citation type="submission" date="2016-03" db="EMBL/GenBank/DDBJ databases">
        <title>Choanephora cucurbitarum.</title>
        <authorList>
            <person name="Min B."/>
            <person name="Park H."/>
            <person name="Park J.-H."/>
            <person name="Shin H.-D."/>
            <person name="Choi I.-G."/>
        </authorList>
    </citation>
    <scope>NUCLEOTIDE SEQUENCE [LARGE SCALE GENOMIC DNA]</scope>
    <source>
        <strain evidence="6 7">KUS-F28377</strain>
    </source>
</reference>
<dbReference type="InterPro" id="IPR006073">
    <property type="entry name" value="GTP-bd"/>
</dbReference>
<dbReference type="EMBL" id="LUGH01000013">
    <property type="protein sequence ID" value="OBZ91370.1"/>
    <property type="molecule type" value="Genomic_DNA"/>
</dbReference>
<dbReference type="InterPro" id="IPR027417">
    <property type="entry name" value="P-loop_NTPase"/>
</dbReference>
<comment type="caution">
    <text evidence="6">The sequence shown here is derived from an EMBL/GenBank/DDBJ whole genome shotgun (WGS) entry which is preliminary data.</text>
</comment>
<evidence type="ECO:0000313" key="6">
    <source>
        <dbReference type="EMBL" id="OBZ91370.1"/>
    </source>
</evidence>
<dbReference type="InterPro" id="IPR016478">
    <property type="entry name" value="GTPase_MTG1"/>
</dbReference>
<dbReference type="SUPFAM" id="SSF52540">
    <property type="entry name" value="P-loop containing nucleoside triphosphate hydrolases"/>
    <property type="match status" value="2"/>
</dbReference>
<evidence type="ECO:0000256" key="2">
    <source>
        <dbReference type="ARBA" id="ARBA00023134"/>
    </source>
</evidence>